<dbReference type="AlphaFoldDB" id="A0A3P4B6W4"/>
<accession>A0A3P4B6W4</accession>
<gene>
    <name evidence="2" type="primary">sixA</name>
    <name evidence="2" type="ORF">PIGHUM_03492</name>
</gene>
<dbReference type="SMART" id="SM00855">
    <property type="entry name" value="PGAM"/>
    <property type="match status" value="1"/>
</dbReference>
<reference evidence="2 3" key="1">
    <citation type="submission" date="2018-10" db="EMBL/GenBank/DDBJ databases">
        <authorList>
            <person name="Criscuolo A."/>
        </authorList>
    </citation>
    <scope>NUCLEOTIDE SEQUENCE [LARGE SCALE GENOMIC DNA]</scope>
    <source>
        <strain evidence="2">DnA1</strain>
    </source>
</reference>
<keyword evidence="3" id="KW-1185">Reference proteome</keyword>
<dbReference type="PANTHER" id="PTHR20935:SF1">
    <property type="entry name" value="SLL1549 PROTEIN"/>
    <property type="match status" value="1"/>
</dbReference>
<protein>
    <submittedName>
        <fullName evidence="2">Phosphohistidine phosphatase SixA</fullName>
        <ecNumber evidence="2">3.1.3.-</ecNumber>
    </submittedName>
</protein>
<dbReference type="Gene3D" id="3.40.50.1240">
    <property type="entry name" value="Phosphoglycerate mutase-like"/>
    <property type="match status" value="1"/>
</dbReference>
<keyword evidence="1 2" id="KW-0378">Hydrolase</keyword>
<dbReference type="InterPro" id="IPR051021">
    <property type="entry name" value="Mito_Ser/Thr_phosphatase"/>
</dbReference>
<dbReference type="GO" id="GO:0016787">
    <property type="term" value="F:hydrolase activity"/>
    <property type="evidence" value="ECO:0007669"/>
    <property type="project" value="UniProtKB-KW"/>
</dbReference>
<evidence type="ECO:0000313" key="3">
    <source>
        <dbReference type="Proteomes" id="UP000277294"/>
    </source>
</evidence>
<evidence type="ECO:0000313" key="2">
    <source>
        <dbReference type="EMBL" id="VCU71408.1"/>
    </source>
</evidence>
<evidence type="ECO:0000256" key="1">
    <source>
        <dbReference type="ARBA" id="ARBA00022801"/>
    </source>
</evidence>
<dbReference type="InterPro" id="IPR029033">
    <property type="entry name" value="His_PPase_superfam"/>
</dbReference>
<dbReference type="SUPFAM" id="SSF53254">
    <property type="entry name" value="Phosphoglycerate mutase-like"/>
    <property type="match status" value="1"/>
</dbReference>
<proteinExistence type="predicted"/>
<dbReference type="CDD" id="cd07067">
    <property type="entry name" value="HP_PGM_like"/>
    <property type="match status" value="1"/>
</dbReference>
<dbReference type="PANTHER" id="PTHR20935">
    <property type="entry name" value="PHOSPHOGLYCERATE MUTASE-RELATED"/>
    <property type="match status" value="1"/>
</dbReference>
<dbReference type="Proteomes" id="UP000277294">
    <property type="component" value="Unassembled WGS sequence"/>
</dbReference>
<name>A0A3P4B6W4_9BURK</name>
<dbReference type="RefSeq" id="WP_124080927.1">
    <property type="nucleotide sequence ID" value="NZ_UWPJ01000026.1"/>
</dbReference>
<dbReference type="InterPro" id="IPR013078">
    <property type="entry name" value="His_Pase_superF_clade-1"/>
</dbReference>
<sequence length="150" mass="16694">MNLLLWRHAEAEDGQDDMARELTRRGRKQASAMSAWLHAHAPSGLLVMVSPAVRTRQTADALDREYQVVPDLAPEAEPAHVLAAVGWPLSPRPVLVVGHQPTLGRVASTLLAGQDLPWTLKKGGLWWLARRQRDEDFQTVLRAVVNPEFI</sequence>
<organism evidence="2 3">
    <name type="scientific">Pigmentiphaga humi</name>
    <dbReference type="NCBI Taxonomy" id="2478468"/>
    <lineage>
        <taxon>Bacteria</taxon>
        <taxon>Pseudomonadati</taxon>
        <taxon>Pseudomonadota</taxon>
        <taxon>Betaproteobacteria</taxon>
        <taxon>Burkholderiales</taxon>
        <taxon>Alcaligenaceae</taxon>
        <taxon>Pigmentiphaga</taxon>
    </lineage>
</organism>
<dbReference type="Pfam" id="PF00300">
    <property type="entry name" value="His_Phos_1"/>
    <property type="match status" value="1"/>
</dbReference>
<dbReference type="OrthoDB" id="9814783at2"/>
<dbReference type="EMBL" id="UWPJ01000026">
    <property type="protein sequence ID" value="VCU71408.1"/>
    <property type="molecule type" value="Genomic_DNA"/>
</dbReference>
<dbReference type="EC" id="3.1.3.-" evidence="2"/>